<evidence type="ECO:0000256" key="1">
    <source>
        <dbReference type="ARBA" id="ARBA00022649"/>
    </source>
</evidence>
<dbReference type="SUPFAM" id="SSF88723">
    <property type="entry name" value="PIN domain-like"/>
    <property type="match status" value="1"/>
</dbReference>
<dbReference type="Gene3D" id="3.40.50.1010">
    <property type="entry name" value="5'-nuclease"/>
    <property type="match status" value="1"/>
</dbReference>
<dbReference type="InterPro" id="IPR002716">
    <property type="entry name" value="PIN_dom"/>
</dbReference>
<evidence type="ECO:0000256" key="5">
    <source>
        <dbReference type="HAMAP-Rule" id="MF_00265"/>
    </source>
</evidence>
<feature type="binding site" evidence="5">
    <location>
        <position position="114"/>
    </location>
    <ligand>
        <name>Mg(2+)</name>
        <dbReference type="ChEBI" id="CHEBI:18420"/>
    </ligand>
</feature>
<comment type="caution">
    <text evidence="7">The sequence shown here is derived from an EMBL/GenBank/DDBJ whole genome shotgun (WGS) entry which is preliminary data.</text>
</comment>
<keyword evidence="1 5" id="KW-1277">Toxin-antitoxin system</keyword>
<evidence type="ECO:0000256" key="4">
    <source>
        <dbReference type="ARBA" id="ARBA00022801"/>
    </source>
</evidence>
<feature type="domain" description="PIN" evidence="6">
    <location>
        <begin position="11"/>
        <end position="141"/>
    </location>
</feature>
<dbReference type="InterPro" id="IPR029060">
    <property type="entry name" value="PIN-like_dom_sf"/>
</dbReference>
<proteinExistence type="inferred from homology"/>
<feature type="binding site" evidence="5">
    <location>
        <position position="12"/>
    </location>
    <ligand>
        <name>Mg(2+)</name>
        <dbReference type="ChEBI" id="CHEBI:18420"/>
    </ligand>
</feature>
<keyword evidence="2 5" id="KW-0540">Nuclease</keyword>
<dbReference type="GO" id="GO:0004540">
    <property type="term" value="F:RNA nuclease activity"/>
    <property type="evidence" value="ECO:0007669"/>
    <property type="project" value="InterPro"/>
</dbReference>
<evidence type="ECO:0000256" key="3">
    <source>
        <dbReference type="ARBA" id="ARBA00022723"/>
    </source>
</evidence>
<organism evidence="7 8">
    <name type="scientific">Roseibacillus persicicus</name>
    <dbReference type="NCBI Taxonomy" id="454148"/>
    <lineage>
        <taxon>Bacteria</taxon>
        <taxon>Pseudomonadati</taxon>
        <taxon>Verrucomicrobiota</taxon>
        <taxon>Verrucomicrobiia</taxon>
        <taxon>Verrucomicrobiales</taxon>
        <taxon>Verrucomicrobiaceae</taxon>
        <taxon>Roseibacillus</taxon>
    </lineage>
</organism>
<dbReference type="EMBL" id="BMXI01000017">
    <property type="protein sequence ID" value="GHC64051.1"/>
    <property type="molecule type" value="Genomic_DNA"/>
</dbReference>
<reference evidence="7" key="1">
    <citation type="journal article" date="2014" name="Int. J. Syst. Evol. Microbiol.">
        <title>Complete genome sequence of Corynebacterium casei LMG S-19264T (=DSM 44701T), isolated from a smear-ripened cheese.</title>
        <authorList>
            <consortium name="US DOE Joint Genome Institute (JGI-PGF)"/>
            <person name="Walter F."/>
            <person name="Albersmeier A."/>
            <person name="Kalinowski J."/>
            <person name="Ruckert C."/>
        </authorList>
    </citation>
    <scope>NUCLEOTIDE SEQUENCE</scope>
    <source>
        <strain evidence="7">KCTC 12988</strain>
    </source>
</reference>
<evidence type="ECO:0000313" key="7">
    <source>
        <dbReference type="EMBL" id="GHC64051.1"/>
    </source>
</evidence>
<keyword evidence="3 5" id="KW-0479">Metal-binding</keyword>
<keyword evidence="8" id="KW-1185">Reference proteome</keyword>
<dbReference type="GO" id="GO:0000287">
    <property type="term" value="F:magnesium ion binding"/>
    <property type="evidence" value="ECO:0007669"/>
    <property type="project" value="UniProtKB-UniRule"/>
</dbReference>
<comment type="similarity">
    <text evidence="5">Belongs to the PINc/VapC protein family.</text>
</comment>
<dbReference type="Pfam" id="PF01850">
    <property type="entry name" value="PIN"/>
    <property type="match status" value="1"/>
</dbReference>
<dbReference type="EC" id="3.1.-.-" evidence="5"/>
<gene>
    <name evidence="5" type="primary">vapC</name>
    <name evidence="7" type="ORF">GCM10007100_34590</name>
</gene>
<evidence type="ECO:0000259" key="6">
    <source>
        <dbReference type="Pfam" id="PF01850"/>
    </source>
</evidence>
<dbReference type="InterPro" id="IPR022907">
    <property type="entry name" value="VapC_family"/>
</dbReference>
<protein>
    <recommendedName>
        <fullName evidence="5">Ribonuclease VapC</fullName>
        <shortName evidence="5">RNase VapC</shortName>
        <ecNumber evidence="5">3.1.-.-</ecNumber>
    </recommendedName>
    <alternativeName>
        <fullName evidence="5">Toxin VapC</fullName>
    </alternativeName>
</protein>
<dbReference type="HAMAP" id="MF_00265">
    <property type="entry name" value="VapC_Nob1"/>
    <property type="match status" value="1"/>
</dbReference>
<comment type="function">
    <text evidence="5">Toxic component of a toxin-antitoxin (TA) system. An RNase.</text>
</comment>
<reference evidence="7" key="2">
    <citation type="submission" date="2020-09" db="EMBL/GenBank/DDBJ databases">
        <authorList>
            <person name="Sun Q."/>
            <person name="Kim S."/>
        </authorList>
    </citation>
    <scope>NUCLEOTIDE SEQUENCE</scope>
    <source>
        <strain evidence="7">KCTC 12988</strain>
    </source>
</reference>
<evidence type="ECO:0000256" key="2">
    <source>
        <dbReference type="ARBA" id="ARBA00022722"/>
    </source>
</evidence>
<dbReference type="Proteomes" id="UP000644507">
    <property type="component" value="Unassembled WGS sequence"/>
</dbReference>
<keyword evidence="5" id="KW-0800">Toxin</keyword>
<name>A0A918TZR1_9BACT</name>
<keyword evidence="5" id="KW-0460">Magnesium</keyword>
<dbReference type="GO" id="GO:0090729">
    <property type="term" value="F:toxin activity"/>
    <property type="evidence" value="ECO:0007669"/>
    <property type="project" value="UniProtKB-KW"/>
</dbReference>
<comment type="cofactor">
    <cofactor evidence="5">
        <name>Mg(2+)</name>
        <dbReference type="ChEBI" id="CHEBI:18420"/>
    </cofactor>
</comment>
<accession>A0A918TZR1</accession>
<dbReference type="AlphaFoldDB" id="A0A918TZR1"/>
<sequence length="152" mass="16534">MVMTEGETAIADANLFLGAFQGTRANHDACLHLMEQAEEGHFRLLVSNQILREVLVVSTRPRENNGLGATVAEAIKNQNVILSICLLLPEDDAVAETLHDLVAKYDLKGKRIHDANIAATALRHGFTKILTANPKDFAKISEIEVVPIPSLA</sequence>
<evidence type="ECO:0000313" key="8">
    <source>
        <dbReference type="Proteomes" id="UP000644507"/>
    </source>
</evidence>
<dbReference type="GO" id="GO:0016787">
    <property type="term" value="F:hydrolase activity"/>
    <property type="evidence" value="ECO:0007669"/>
    <property type="project" value="UniProtKB-KW"/>
</dbReference>
<keyword evidence="4 5" id="KW-0378">Hydrolase</keyword>